<proteinExistence type="predicted"/>
<dbReference type="EMBL" id="CAXAMN010000947">
    <property type="protein sequence ID" value="CAK8991524.1"/>
    <property type="molecule type" value="Genomic_DNA"/>
</dbReference>
<name>A0ABP0HQ57_9DINO</name>
<sequence>MKGKDWLQLFTQERHCMVHVSSLVLSHSKIVSMQQEMGQLSIDEAVSLCQTVSSGNNRSLAFFCLPQTHTSTKRDVVLKNRRLLEDKVGGCMDVYEISLHFSDSHHGGLAAMCGSSSTVFARSKALLGSINDVERSRVNDLQNPDPDHALAPHWRVQQRGVGATANILKQLVDGVAKETQSLLVVDLLPSRFAEWSSACWEIQQSWLLEEDRSLDVRFLGVYHEDNAKELTLSMEALAGKALDGFWDRSEKAGPKCRSAATFHEELPNLECLTIVEGEIKVPELVLQKYAGHHSLKDATKKLSDELDVIQAVKSFHTGVAKPSSSSATTTDTRTLANPEWEGALPHNVVKAAADLGRVTGVQVCIGSDDSVWLHNLSGSNLDVPAGELFGFNTGSFVESMQPLAEILCNIAKQRGVTEFRVIDHSLRPQVASDGTNRVLQYRYSVLASGMVNAFRPRELTKEAGETDKIRAAQLGALFSGRFSQLRRGDNAGIIWEAWIDDSVPAVLTPLKPKFYLLGTVSIKDGHLV</sequence>
<protein>
    <submittedName>
        <fullName evidence="1">Uncharacterized protein</fullName>
    </submittedName>
</protein>
<reference evidence="1 2" key="1">
    <citation type="submission" date="2024-02" db="EMBL/GenBank/DDBJ databases">
        <authorList>
            <person name="Chen Y."/>
            <person name="Shah S."/>
            <person name="Dougan E. K."/>
            <person name="Thang M."/>
            <person name="Chan C."/>
        </authorList>
    </citation>
    <scope>NUCLEOTIDE SEQUENCE [LARGE SCALE GENOMIC DNA]</scope>
</reference>
<evidence type="ECO:0000313" key="2">
    <source>
        <dbReference type="Proteomes" id="UP001642484"/>
    </source>
</evidence>
<organism evidence="1 2">
    <name type="scientific">Durusdinium trenchii</name>
    <dbReference type="NCBI Taxonomy" id="1381693"/>
    <lineage>
        <taxon>Eukaryota</taxon>
        <taxon>Sar</taxon>
        <taxon>Alveolata</taxon>
        <taxon>Dinophyceae</taxon>
        <taxon>Suessiales</taxon>
        <taxon>Symbiodiniaceae</taxon>
        <taxon>Durusdinium</taxon>
    </lineage>
</organism>
<accession>A0ABP0HQ57</accession>
<evidence type="ECO:0000313" key="1">
    <source>
        <dbReference type="EMBL" id="CAK8991524.1"/>
    </source>
</evidence>
<comment type="caution">
    <text evidence="1">The sequence shown here is derived from an EMBL/GenBank/DDBJ whole genome shotgun (WGS) entry which is preliminary data.</text>
</comment>
<dbReference type="Proteomes" id="UP001642484">
    <property type="component" value="Unassembled WGS sequence"/>
</dbReference>
<keyword evidence="2" id="KW-1185">Reference proteome</keyword>
<gene>
    <name evidence="1" type="ORF">CCMP2556_LOCUS2494</name>
</gene>